<dbReference type="InterPro" id="IPR011990">
    <property type="entry name" value="TPR-like_helical_dom_sf"/>
</dbReference>
<protein>
    <submittedName>
        <fullName evidence="6">Glycosyltransferase</fullName>
    </submittedName>
</protein>
<dbReference type="SUPFAM" id="SSF48452">
    <property type="entry name" value="TPR-like"/>
    <property type="match status" value="1"/>
</dbReference>
<keyword evidence="7" id="KW-1185">Reference proteome</keyword>
<dbReference type="CDD" id="cd04186">
    <property type="entry name" value="GT_2_like_c"/>
    <property type="match status" value="1"/>
</dbReference>
<evidence type="ECO:0000313" key="6">
    <source>
        <dbReference type="EMBL" id="QJC53768.1"/>
    </source>
</evidence>
<gene>
    <name evidence="6" type="ORF">HGI30_21075</name>
</gene>
<dbReference type="Gene3D" id="1.25.40.10">
    <property type="entry name" value="Tetratricopeptide repeat domain"/>
    <property type="match status" value="1"/>
</dbReference>
<feature type="domain" description="Glycosyltransferase 2-like" evidence="5">
    <location>
        <begin position="6"/>
        <end position="170"/>
    </location>
</feature>
<dbReference type="Gene3D" id="3.90.550.10">
    <property type="entry name" value="Spore Coat Polysaccharide Biosynthesis Protein SpsA, Chain A"/>
    <property type="match status" value="1"/>
</dbReference>
<dbReference type="Pfam" id="PF00535">
    <property type="entry name" value="Glycos_transf_2"/>
    <property type="match status" value="1"/>
</dbReference>
<dbReference type="PANTHER" id="PTHR43179">
    <property type="entry name" value="RHAMNOSYLTRANSFERASE WBBL"/>
    <property type="match status" value="1"/>
</dbReference>
<dbReference type="AlphaFoldDB" id="A0A6H2H355"/>
<dbReference type="RefSeq" id="WP_168909300.1">
    <property type="nucleotide sequence ID" value="NZ_CP051428.1"/>
</dbReference>
<dbReference type="GO" id="GO:0016757">
    <property type="term" value="F:glycosyltransferase activity"/>
    <property type="evidence" value="ECO:0007669"/>
    <property type="project" value="UniProtKB-KW"/>
</dbReference>
<dbReference type="KEGG" id="palr:HGI30_21075"/>
<comment type="pathway">
    <text evidence="1">Cell wall biogenesis; cell wall polysaccharide biosynthesis.</text>
</comment>
<evidence type="ECO:0000259" key="5">
    <source>
        <dbReference type="Pfam" id="PF00535"/>
    </source>
</evidence>
<dbReference type="InterPro" id="IPR029063">
    <property type="entry name" value="SAM-dependent_MTases_sf"/>
</dbReference>
<sequence length="589" mass="67106">MSCKTSIVILTYNQLDYTKLCLESIRTYTPSESYELIVVDNASTDGTREWLQQQKDLKLLLNNDNVGFPKGCNQGIEMSESDTDILLLNNDTIVTEGWLERLQAQLHSVPEIGAVGPITNNAAYYQTVPVPYQTLDEMQAFSAELARKNEGAERRLKLIGFCMLIKRKALLETGLLDEQFSPGNYEDDDYSMRLTMSGYQLWLCRNTFIHHFGGTSFGQKPQAYYDLMKRNEKLFEGKWGFNPAYSCYIRHEIISTIQAHPDARIRVLEVGCACGGTLLNIKHLFKNAELHGIELNEHSAKIAATFAQVRADNIEQQMSYDEGYFDYIIFADVLEHLIDPWLVVRNMKRYLKPRGQMLVSLPNVMHISILQDLLNGKWEYADAGLLDRTHMRFFTKQQLVEMFNDAGFSQVDLGSSRIPLSIEQQGLLDRLSTLSRLSDFSDQASTYQYIVRLRQQAPVQEVDLLAQLLAAQGSSKAIVQELASLVKDDSELFQYAIASLSNYGKAMIPILNSLCDTFIEWNDLEKIIPLLQQALVLDPQHQLTVFNLGAFLYHLGEHRLALTYLNQLKHRDEAIESLIQDAEQRLILS</sequence>
<proteinExistence type="inferred from homology"/>
<dbReference type="Pfam" id="PF13489">
    <property type="entry name" value="Methyltransf_23"/>
    <property type="match status" value="1"/>
</dbReference>
<evidence type="ECO:0000256" key="4">
    <source>
        <dbReference type="ARBA" id="ARBA00022679"/>
    </source>
</evidence>
<evidence type="ECO:0000313" key="7">
    <source>
        <dbReference type="Proteomes" id="UP000502136"/>
    </source>
</evidence>
<dbReference type="SUPFAM" id="SSF53448">
    <property type="entry name" value="Nucleotide-diphospho-sugar transferases"/>
    <property type="match status" value="1"/>
</dbReference>
<dbReference type="Proteomes" id="UP000502136">
    <property type="component" value="Chromosome"/>
</dbReference>
<keyword evidence="4 6" id="KW-0808">Transferase</keyword>
<dbReference type="EMBL" id="CP051428">
    <property type="protein sequence ID" value="QJC53768.1"/>
    <property type="molecule type" value="Genomic_DNA"/>
</dbReference>
<evidence type="ECO:0000256" key="1">
    <source>
        <dbReference type="ARBA" id="ARBA00004776"/>
    </source>
</evidence>
<dbReference type="InterPro" id="IPR029044">
    <property type="entry name" value="Nucleotide-diphossugar_trans"/>
</dbReference>
<accession>A0A6H2H355</accession>
<dbReference type="SUPFAM" id="SSF53335">
    <property type="entry name" value="S-adenosyl-L-methionine-dependent methyltransferases"/>
    <property type="match status" value="1"/>
</dbReference>
<name>A0A6H2H355_9BACL</name>
<comment type="similarity">
    <text evidence="2">Belongs to the glycosyltransferase 2 family.</text>
</comment>
<dbReference type="InterPro" id="IPR001173">
    <property type="entry name" value="Glyco_trans_2-like"/>
</dbReference>
<keyword evidence="3" id="KW-0328">Glycosyltransferase</keyword>
<organism evidence="6 7">
    <name type="scientific">Paenibacillus albicereus</name>
    <dbReference type="NCBI Taxonomy" id="2726185"/>
    <lineage>
        <taxon>Bacteria</taxon>
        <taxon>Bacillati</taxon>
        <taxon>Bacillota</taxon>
        <taxon>Bacilli</taxon>
        <taxon>Bacillales</taxon>
        <taxon>Paenibacillaceae</taxon>
        <taxon>Paenibacillus</taxon>
    </lineage>
</organism>
<evidence type="ECO:0000256" key="3">
    <source>
        <dbReference type="ARBA" id="ARBA00022676"/>
    </source>
</evidence>
<dbReference type="CDD" id="cd02440">
    <property type="entry name" value="AdoMet_MTases"/>
    <property type="match status" value="1"/>
</dbReference>
<dbReference type="Gene3D" id="3.40.50.150">
    <property type="entry name" value="Vaccinia Virus protein VP39"/>
    <property type="match status" value="1"/>
</dbReference>
<reference evidence="6 7" key="1">
    <citation type="submission" date="2020-04" db="EMBL/GenBank/DDBJ databases">
        <title>Novel Paenibacillus strain UniB2 isolated from commercial digestive syrup.</title>
        <authorList>
            <person name="Thorat V."/>
            <person name="Kirdat K."/>
            <person name="Tiwarekar B."/>
            <person name="Yadav A."/>
        </authorList>
    </citation>
    <scope>NUCLEOTIDE SEQUENCE [LARGE SCALE GENOMIC DNA]</scope>
    <source>
        <strain evidence="6 7">UniB2</strain>
    </source>
</reference>
<evidence type="ECO:0000256" key="2">
    <source>
        <dbReference type="ARBA" id="ARBA00006739"/>
    </source>
</evidence>
<dbReference type="PANTHER" id="PTHR43179:SF12">
    <property type="entry name" value="GALACTOFURANOSYLTRANSFERASE GLFT2"/>
    <property type="match status" value="1"/>
</dbReference>